<dbReference type="InterPro" id="IPR037294">
    <property type="entry name" value="ABC_BtuC-like"/>
</dbReference>
<feature type="transmembrane region" description="Helical" evidence="7">
    <location>
        <begin position="44"/>
        <end position="62"/>
    </location>
</feature>
<feature type="transmembrane region" description="Helical" evidence="7">
    <location>
        <begin position="99"/>
        <end position="117"/>
    </location>
</feature>
<evidence type="ECO:0000256" key="6">
    <source>
        <dbReference type="RuleBase" id="RU003943"/>
    </source>
</evidence>
<keyword evidence="3 6" id="KW-0812">Transmembrane</keyword>
<gene>
    <name evidence="8" type="ORF">QC825_08210</name>
</gene>
<accession>A0ABU1GW45</accession>
<dbReference type="RefSeq" id="WP_251589997.1">
    <property type="nucleotide sequence ID" value="NZ_JAMLJI010000001.1"/>
</dbReference>
<comment type="caution">
    <text evidence="8">The sequence shown here is derived from an EMBL/GenBank/DDBJ whole genome shotgun (WGS) entry which is preliminary data.</text>
</comment>
<evidence type="ECO:0000313" key="8">
    <source>
        <dbReference type="EMBL" id="MDR5896050.1"/>
    </source>
</evidence>
<keyword evidence="4 7" id="KW-1133">Transmembrane helix</keyword>
<feature type="transmembrane region" description="Helical" evidence="7">
    <location>
        <begin position="226"/>
        <end position="245"/>
    </location>
</feature>
<keyword evidence="9" id="KW-1185">Reference proteome</keyword>
<keyword evidence="5 7" id="KW-0472">Membrane</keyword>
<evidence type="ECO:0000256" key="7">
    <source>
        <dbReference type="SAM" id="Phobius"/>
    </source>
</evidence>
<feature type="transmembrane region" description="Helical" evidence="7">
    <location>
        <begin position="177"/>
        <end position="195"/>
    </location>
</feature>
<evidence type="ECO:0000256" key="5">
    <source>
        <dbReference type="ARBA" id="ARBA00023136"/>
    </source>
</evidence>
<dbReference type="SUPFAM" id="SSF81345">
    <property type="entry name" value="ABC transporter involved in vitamin B12 uptake, BtuC"/>
    <property type="match status" value="1"/>
</dbReference>
<organism evidence="8 9">
    <name type="scientific">Larsenimonas suaedae</name>
    <dbReference type="NCBI Taxonomy" id="1851019"/>
    <lineage>
        <taxon>Bacteria</taxon>
        <taxon>Pseudomonadati</taxon>
        <taxon>Pseudomonadota</taxon>
        <taxon>Gammaproteobacteria</taxon>
        <taxon>Oceanospirillales</taxon>
        <taxon>Halomonadaceae</taxon>
        <taxon>Larsenimonas</taxon>
    </lineage>
</organism>
<dbReference type="Pfam" id="PF00950">
    <property type="entry name" value="ABC-3"/>
    <property type="match status" value="1"/>
</dbReference>
<comment type="similarity">
    <text evidence="2 6">Belongs to the ABC-3 integral membrane protein family.</text>
</comment>
<feature type="transmembrane region" description="Helical" evidence="7">
    <location>
        <begin position="68"/>
        <end position="87"/>
    </location>
</feature>
<sequence>MALQDFFYALAHQSFLLNALIVGLLAAAAGGLVGPYVVVKRIGYLGGGIAHTVLAGMGIAYFLGASPILGAFICAIISALIIGVISLNQADHEDTLISAFWAVGMATGVLFISQTPGYATNLTSYLFGNLLLTPSGLAPLLALVVAVIGALLLFVHKPLTAVIFDDEFARLRGVPTKALYLLLLCLVAITVVILLQAVGLIMVIALLTLPSALAGHHVGSLGKMMLFASIAGGAFVFIGMGISWVSDLPSGATIVLVCGVSYFFSLLLKRLRS</sequence>
<feature type="transmembrane region" description="Helical" evidence="7">
    <location>
        <begin position="15"/>
        <end position="37"/>
    </location>
</feature>
<feature type="transmembrane region" description="Helical" evidence="7">
    <location>
        <begin position="137"/>
        <end position="156"/>
    </location>
</feature>
<protein>
    <submittedName>
        <fullName evidence="8">Metal ABC transporter permease</fullName>
    </submittedName>
</protein>
<comment type="subcellular location">
    <subcellularLocation>
        <location evidence="6">Cell membrane</location>
        <topology evidence="6">Multi-pass membrane protein</topology>
    </subcellularLocation>
    <subcellularLocation>
        <location evidence="1">Membrane</location>
        <topology evidence="1">Multi-pass membrane protein</topology>
    </subcellularLocation>
</comment>
<dbReference type="EMBL" id="JARWAO010000003">
    <property type="protein sequence ID" value="MDR5896050.1"/>
    <property type="molecule type" value="Genomic_DNA"/>
</dbReference>
<evidence type="ECO:0000256" key="2">
    <source>
        <dbReference type="ARBA" id="ARBA00008034"/>
    </source>
</evidence>
<dbReference type="InterPro" id="IPR001626">
    <property type="entry name" value="ABC_TroCD"/>
</dbReference>
<dbReference type="Gene3D" id="1.10.3470.10">
    <property type="entry name" value="ABC transporter involved in vitamin B12 uptake, BtuC"/>
    <property type="match status" value="1"/>
</dbReference>
<dbReference type="Proteomes" id="UP001269375">
    <property type="component" value="Unassembled WGS sequence"/>
</dbReference>
<reference evidence="8 9" key="1">
    <citation type="submission" date="2023-04" db="EMBL/GenBank/DDBJ databases">
        <title>A long-awaited taxogenomic arrangement of the family Halomonadaceae.</title>
        <authorList>
            <person name="De La Haba R."/>
            <person name="Chuvochina M."/>
            <person name="Wittouck S."/>
            <person name="Arahal D.R."/>
            <person name="Sanchez-Porro C."/>
            <person name="Hugenholtz P."/>
            <person name="Ventosa A."/>
        </authorList>
    </citation>
    <scope>NUCLEOTIDE SEQUENCE [LARGE SCALE GENOMIC DNA]</scope>
    <source>
        <strain evidence="8 9">DSM 22428</strain>
    </source>
</reference>
<dbReference type="PANTHER" id="PTHR30477:SF18">
    <property type="entry name" value="METAL TRANSPORT SYSTEM MEMBRANE PROTEIN CT_417-RELATED"/>
    <property type="match status" value="1"/>
</dbReference>
<evidence type="ECO:0000256" key="1">
    <source>
        <dbReference type="ARBA" id="ARBA00004141"/>
    </source>
</evidence>
<keyword evidence="6" id="KW-0813">Transport</keyword>
<proteinExistence type="inferred from homology"/>
<evidence type="ECO:0000313" key="9">
    <source>
        <dbReference type="Proteomes" id="UP001269375"/>
    </source>
</evidence>
<dbReference type="PANTHER" id="PTHR30477">
    <property type="entry name" value="ABC-TRANSPORTER METAL-BINDING PROTEIN"/>
    <property type="match status" value="1"/>
</dbReference>
<evidence type="ECO:0000256" key="3">
    <source>
        <dbReference type="ARBA" id="ARBA00022692"/>
    </source>
</evidence>
<evidence type="ECO:0000256" key="4">
    <source>
        <dbReference type="ARBA" id="ARBA00022989"/>
    </source>
</evidence>
<name>A0ABU1GW45_9GAMM</name>
<feature type="transmembrane region" description="Helical" evidence="7">
    <location>
        <begin position="251"/>
        <end position="268"/>
    </location>
</feature>